<dbReference type="HAMAP" id="MF_00648">
    <property type="entry name" value="Non_canon_purine_NTPase_YjjX"/>
    <property type="match status" value="1"/>
</dbReference>
<dbReference type="Gene3D" id="3.90.950.10">
    <property type="match status" value="1"/>
</dbReference>
<comment type="cofactor">
    <cofactor evidence="10">
        <name>Mg(2+)</name>
        <dbReference type="ChEBI" id="CHEBI:18420"/>
    </cofactor>
    <cofactor evidence="10">
        <name>Mn(2+)</name>
        <dbReference type="ChEBI" id="CHEBI:29035"/>
    </cofactor>
    <text evidence="10">Binds 1 divalent metal cation per subunit; can use either Mg(2+) or Mn(2+).</text>
</comment>
<dbReference type="InterPro" id="IPR002786">
    <property type="entry name" value="Non_canon_purine_NTPase"/>
</dbReference>
<dbReference type="PANTHER" id="PTHR34699">
    <property type="match status" value="1"/>
</dbReference>
<comment type="subunit">
    <text evidence="10">Homodimer.</text>
</comment>
<comment type="cofactor">
    <cofactor evidence="1">
        <name>Mn(2+)</name>
        <dbReference type="ChEBI" id="CHEBI:29035"/>
    </cofactor>
</comment>
<comment type="caution">
    <text evidence="10">Lacks conserved residue(s) required for the propagation of feature annotation.</text>
</comment>
<dbReference type="GO" id="GO:0000166">
    <property type="term" value="F:nucleotide binding"/>
    <property type="evidence" value="ECO:0007669"/>
    <property type="project" value="UniProtKB-KW"/>
</dbReference>
<evidence type="ECO:0000256" key="9">
    <source>
        <dbReference type="ARBA" id="ARBA00048781"/>
    </source>
</evidence>
<dbReference type="EC" id="3.6.1.73" evidence="10"/>
<comment type="catalytic activity">
    <reaction evidence="9 10">
        <text>XTP + H2O = XDP + phosphate + H(+)</text>
        <dbReference type="Rhea" id="RHEA:28406"/>
        <dbReference type="ChEBI" id="CHEBI:15377"/>
        <dbReference type="ChEBI" id="CHEBI:15378"/>
        <dbReference type="ChEBI" id="CHEBI:43474"/>
        <dbReference type="ChEBI" id="CHEBI:59884"/>
        <dbReference type="ChEBI" id="CHEBI:61314"/>
        <dbReference type="EC" id="3.6.1.73"/>
    </reaction>
</comment>
<protein>
    <recommendedName>
        <fullName evidence="10">Probable inosine/xanthosine triphosphatase</fullName>
        <shortName evidence="10">ITPase/XTPase</shortName>
        <ecNumber evidence="10">3.6.1.73</ecNumber>
    </recommendedName>
    <alternativeName>
        <fullName evidence="10">Non-canonical purine NTP phosphatase</fullName>
    </alternativeName>
    <alternativeName>
        <fullName evidence="10">Non-standard purine NTP phosphatase</fullName>
    </alternativeName>
    <alternativeName>
        <fullName evidence="10">Nucleoside-triphosphate phosphatase</fullName>
        <shortName evidence="10">NTPase</shortName>
    </alternativeName>
</protein>
<dbReference type="GO" id="GO:0103023">
    <property type="term" value="F:ITPase activity"/>
    <property type="evidence" value="ECO:0007669"/>
    <property type="project" value="UniProtKB-EC"/>
</dbReference>
<evidence type="ECO:0000256" key="7">
    <source>
        <dbReference type="ARBA" id="ARBA00023211"/>
    </source>
</evidence>
<keyword evidence="4 10" id="KW-0378">Hydrolase</keyword>
<dbReference type="SUPFAM" id="SSF52972">
    <property type="entry name" value="ITPase-like"/>
    <property type="match status" value="1"/>
</dbReference>
<dbReference type="GO" id="GO:0046872">
    <property type="term" value="F:metal ion binding"/>
    <property type="evidence" value="ECO:0007669"/>
    <property type="project" value="UniProtKB-KW"/>
</dbReference>
<sequence length="242" mass="26569">MSIFDHVGRTPYTNNGENMDFKDKKCEICGKKAETFMFGRFLCLDEKCIEEARRLRGGPAGHKLRVIAVGSTNPVKIRAVEEGMRKILGSVEVVGVDVDSGVSKHPIGFEETYRGALNRAKNALNKQSALYGVGIEAGLIEVDGHYLDIHVCVVFDGLTATVGTSQGFEYPKEVAEAIKKGIEGGIIAEKISGIKDIGKKNGLIGYLTDDNITRLDLCRDAVIMAMIPRMRKNVNLYDLFLK</sequence>
<dbReference type="PANTHER" id="PTHR34699:SF2">
    <property type="entry name" value="NON-CANONICAL PURINE NTP PHOSPHATASE_PRRC1 DOMAIN-CONTAINING PROTEIN"/>
    <property type="match status" value="1"/>
</dbReference>
<accession>F6BCX1</accession>
<dbReference type="Proteomes" id="UP000009227">
    <property type="component" value="Chromosome"/>
</dbReference>
<keyword evidence="6 10" id="KW-0546">Nucleotide metabolism</keyword>
<comment type="similarity">
    <text evidence="10">Belongs to the YjjX NTPase family.</text>
</comment>
<dbReference type="EMBL" id="CP002737">
    <property type="protein sequence ID" value="AEF96332.1"/>
    <property type="molecule type" value="Genomic_DNA"/>
</dbReference>
<dbReference type="FunFam" id="3.90.950.10:FF:000002">
    <property type="entry name" value="Inosine/xanthosine triphosphatase"/>
    <property type="match status" value="1"/>
</dbReference>
<feature type="binding site" evidence="10">
    <location>
        <begin position="71"/>
        <end position="76"/>
    </location>
    <ligand>
        <name>substrate</name>
    </ligand>
</feature>
<reference evidence="12 13" key="1">
    <citation type="submission" date="2011-05" db="EMBL/GenBank/DDBJ databases">
        <title>Complete sequence of Methanotorris igneus Kol 5.</title>
        <authorList>
            <consortium name="US DOE Joint Genome Institute"/>
            <person name="Lucas S."/>
            <person name="Han J."/>
            <person name="Lapidus A."/>
            <person name="Cheng J.-F."/>
            <person name="Goodwin L."/>
            <person name="Pitluck S."/>
            <person name="Peters L."/>
            <person name="Mikhailova N."/>
            <person name="Chertkov O."/>
            <person name="Han C."/>
            <person name="Tapia R."/>
            <person name="Land M."/>
            <person name="Hauser L."/>
            <person name="Kyrpides N."/>
            <person name="Ivanova N."/>
            <person name="Pagani I."/>
            <person name="Sieprawska-Lupa M."/>
            <person name="Whitman W."/>
            <person name="Woyke T."/>
        </authorList>
    </citation>
    <scope>NUCLEOTIDE SEQUENCE [LARGE SCALE GENOMIC DNA]</scope>
    <source>
        <strain evidence="13">DSM 5666 / JCM 11834 / Kol 5</strain>
    </source>
</reference>
<evidence type="ECO:0000256" key="6">
    <source>
        <dbReference type="ARBA" id="ARBA00023080"/>
    </source>
</evidence>
<evidence type="ECO:0000256" key="8">
    <source>
        <dbReference type="ARBA" id="ARBA00048174"/>
    </source>
</evidence>
<keyword evidence="13" id="KW-1185">Reference proteome</keyword>
<keyword evidence="2 10" id="KW-0479">Metal-binding</keyword>
<name>F6BCX1_METIK</name>
<dbReference type="NCBIfam" id="TIGR00258">
    <property type="entry name" value="inosine/xanthosine triphosphatase"/>
    <property type="match status" value="1"/>
</dbReference>
<dbReference type="KEGG" id="mig:Metig_0787"/>
<evidence type="ECO:0000256" key="5">
    <source>
        <dbReference type="ARBA" id="ARBA00022842"/>
    </source>
</evidence>
<evidence type="ECO:0000313" key="12">
    <source>
        <dbReference type="EMBL" id="AEF96332.1"/>
    </source>
</evidence>
<dbReference type="InterPro" id="IPR026533">
    <property type="entry name" value="NTPase/PRRC1"/>
</dbReference>
<evidence type="ECO:0000256" key="1">
    <source>
        <dbReference type="ARBA" id="ARBA00001936"/>
    </source>
</evidence>
<keyword evidence="5 10" id="KW-0460">Magnesium</keyword>
<dbReference type="HOGENOM" id="CLU_087417_0_1_2"/>
<dbReference type="AlphaFoldDB" id="F6BCX1"/>
<gene>
    <name evidence="12" type="ordered locus">Metig_0787</name>
</gene>
<dbReference type="GO" id="GO:0009117">
    <property type="term" value="P:nucleotide metabolic process"/>
    <property type="evidence" value="ECO:0007669"/>
    <property type="project" value="UniProtKB-KW"/>
</dbReference>
<dbReference type="InterPro" id="IPR029001">
    <property type="entry name" value="ITPase-like_fam"/>
</dbReference>
<evidence type="ECO:0000256" key="3">
    <source>
        <dbReference type="ARBA" id="ARBA00022741"/>
    </source>
</evidence>
<evidence type="ECO:0000313" key="13">
    <source>
        <dbReference type="Proteomes" id="UP000009227"/>
    </source>
</evidence>
<evidence type="ECO:0000259" key="11">
    <source>
        <dbReference type="Pfam" id="PF01931"/>
    </source>
</evidence>
<comment type="function">
    <text evidence="10">Phosphatase that hydrolyzes non-canonical purine nucleotides such as XTP and ITP to their respective diphosphate derivatives. Probably excludes non-canonical purines from DNA/RNA precursor pool, thus preventing their incorporation into DNA/RNA and avoiding chromosomal lesions.</text>
</comment>
<dbReference type="InterPro" id="IPR050299">
    <property type="entry name" value="YjjX_NTPase"/>
</dbReference>
<dbReference type="GO" id="GO:0006772">
    <property type="term" value="P:thiamine metabolic process"/>
    <property type="evidence" value="ECO:0007669"/>
    <property type="project" value="TreeGrafter"/>
</dbReference>
<keyword evidence="3 10" id="KW-0547">Nucleotide-binding</keyword>
<feature type="binding site" evidence="10">
    <location>
        <position position="99"/>
    </location>
    <ligand>
        <name>Mg(2+)</name>
        <dbReference type="ChEBI" id="CHEBI:18420"/>
    </ligand>
</feature>
<proteinExistence type="inferred from homology"/>
<dbReference type="Pfam" id="PF01931">
    <property type="entry name" value="NTPase_I-T"/>
    <property type="match status" value="1"/>
</dbReference>
<evidence type="ECO:0000256" key="4">
    <source>
        <dbReference type="ARBA" id="ARBA00022801"/>
    </source>
</evidence>
<dbReference type="STRING" id="880724.Metig_0787"/>
<comment type="catalytic activity">
    <reaction evidence="8 10">
        <text>ITP + H2O = IDP + phosphate + H(+)</text>
        <dbReference type="Rhea" id="RHEA:28330"/>
        <dbReference type="ChEBI" id="CHEBI:15377"/>
        <dbReference type="ChEBI" id="CHEBI:15378"/>
        <dbReference type="ChEBI" id="CHEBI:43474"/>
        <dbReference type="ChEBI" id="CHEBI:58280"/>
        <dbReference type="ChEBI" id="CHEBI:61402"/>
        <dbReference type="EC" id="3.6.1.73"/>
    </reaction>
</comment>
<evidence type="ECO:0000256" key="2">
    <source>
        <dbReference type="ARBA" id="ARBA00022723"/>
    </source>
</evidence>
<feature type="domain" description="Non-canonical purine NTP phosphatase/PRRC1" evidence="11">
    <location>
        <begin position="70"/>
        <end position="230"/>
    </location>
</feature>
<organism evidence="13">
    <name type="scientific">Methanotorris igneus (strain DSM 5666 / JCM 11834 / Kol 5)</name>
    <dbReference type="NCBI Taxonomy" id="880724"/>
    <lineage>
        <taxon>Archaea</taxon>
        <taxon>Methanobacteriati</taxon>
        <taxon>Methanobacteriota</taxon>
        <taxon>Methanomada group</taxon>
        <taxon>Methanococci</taxon>
        <taxon>Methanococcales</taxon>
        <taxon>Methanocaldococcaceae</taxon>
        <taxon>Methanotorris</taxon>
    </lineage>
</organism>
<keyword evidence="7 10" id="KW-0464">Manganese</keyword>
<evidence type="ECO:0000256" key="10">
    <source>
        <dbReference type="HAMAP-Rule" id="MF_00648"/>
    </source>
</evidence>